<dbReference type="Proteomes" id="UP000023758">
    <property type="component" value="Unassembled WGS sequence"/>
</dbReference>
<name>A0A022VX34_TRIRU</name>
<dbReference type="AlphaFoldDB" id="A0A022VX34"/>
<gene>
    <name evidence="1" type="ORF">H103_06100</name>
</gene>
<evidence type="ECO:0000313" key="1">
    <source>
        <dbReference type="EMBL" id="EZF50519.1"/>
    </source>
</evidence>
<accession>A0A022VX34</accession>
<dbReference type="EMBL" id="KK207885">
    <property type="protein sequence ID" value="EZF50519.1"/>
    <property type="molecule type" value="Genomic_DNA"/>
</dbReference>
<dbReference type="HOGENOM" id="CLU_2063168_0_0_1"/>
<organism evidence="1">
    <name type="scientific">Trichophyton rubrum CBS 288.86</name>
    <dbReference type="NCBI Taxonomy" id="1215330"/>
    <lineage>
        <taxon>Eukaryota</taxon>
        <taxon>Fungi</taxon>
        <taxon>Dikarya</taxon>
        <taxon>Ascomycota</taxon>
        <taxon>Pezizomycotina</taxon>
        <taxon>Eurotiomycetes</taxon>
        <taxon>Eurotiomycetidae</taxon>
        <taxon>Onygenales</taxon>
        <taxon>Arthrodermataceae</taxon>
        <taxon>Trichophyton</taxon>
    </lineage>
</organism>
<proteinExistence type="predicted"/>
<reference evidence="1" key="1">
    <citation type="submission" date="2014-02" db="EMBL/GenBank/DDBJ databases">
        <title>The Genome Sequence of Trichophyton rubrum (morphotype fischeri) CBS 288.86.</title>
        <authorList>
            <consortium name="The Broad Institute Genomics Platform"/>
            <person name="Cuomo C.A."/>
            <person name="White T.C."/>
            <person name="Graser Y."/>
            <person name="Martinez-Rossi N."/>
            <person name="Heitman J."/>
            <person name="Young S.K."/>
            <person name="Zeng Q."/>
            <person name="Gargeya S."/>
            <person name="Abouelleil A."/>
            <person name="Alvarado L."/>
            <person name="Chapman S.B."/>
            <person name="Gainer-Dewar J."/>
            <person name="Goldberg J."/>
            <person name="Griggs A."/>
            <person name="Gujja S."/>
            <person name="Hansen M."/>
            <person name="Howarth C."/>
            <person name="Imamovic A."/>
            <person name="Larimer J."/>
            <person name="Martinez D."/>
            <person name="Murphy C."/>
            <person name="Pearson M.D."/>
            <person name="Persinoti G."/>
            <person name="Poon T."/>
            <person name="Priest M."/>
            <person name="Roberts A.D."/>
            <person name="Saif S."/>
            <person name="Shea T.D."/>
            <person name="Sykes S.N."/>
            <person name="Wortman J."/>
            <person name="Nusbaum C."/>
            <person name="Birren B."/>
        </authorList>
    </citation>
    <scope>NUCLEOTIDE SEQUENCE [LARGE SCALE GENOMIC DNA]</scope>
    <source>
        <strain evidence="1">CBS 288.86</strain>
    </source>
</reference>
<protein>
    <submittedName>
        <fullName evidence="1">Uncharacterized protein</fullName>
    </submittedName>
</protein>
<sequence>MATPEERLLWLNAASIVDEKLHGFLPRVATLSPVLIPPYAKEYTILYLLRNSDLALMACSLIKDCDAANMAMMLKSGPQATPQLSLKSGGRRSRRRRIGGYKLFLKFPYPSMSLQELLL</sequence>